<dbReference type="Gene3D" id="1.20.1250.20">
    <property type="entry name" value="MFS general substrate transporter like domains"/>
    <property type="match status" value="1"/>
</dbReference>
<feature type="transmembrane region" description="Helical" evidence="7">
    <location>
        <begin position="66"/>
        <end position="87"/>
    </location>
</feature>
<organism evidence="8 9">
    <name type="scientific">Geotrichum candidum</name>
    <name type="common">Oospora lactis</name>
    <name type="synonym">Dipodascus geotrichum</name>
    <dbReference type="NCBI Taxonomy" id="1173061"/>
    <lineage>
        <taxon>Eukaryota</taxon>
        <taxon>Fungi</taxon>
        <taxon>Dikarya</taxon>
        <taxon>Ascomycota</taxon>
        <taxon>Saccharomycotina</taxon>
        <taxon>Dipodascomycetes</taxon>
        <taxon>Dipodascales</taxon>
        <taxon>Dipodascaceae</taxon>
        <taxon>Geotrichum</taxon>
    </lineage>
</organism>
<keyword evidence="2" id="KW-0813">Transport</keyword>
<accession>A0A0J9X7T8</accession>
<evidence type="ECO:0000256" key="2">
    <source>
        <dbReference type="ARBA" id="ARBA00022448"/>
    </source>
</evidence>
<gene>
    <name evidence="8" type="ORF">BN980_GECA04s06500g</name>
</gene>
<name>A0A0J9X7T8_GEOCN</name>
<feature type="transmembrane region" description="Helical" evidence="7">
    <location>
        <begin position="270"/>
        <end position="290"/>
    </location>
</feature>
<feature type="transmembrane region" description="Helical" evidence="7">
    <location>
        <begin position="673"/>
        <end position="694"/>
    </location>
</feature>
<proteinExistence type="predicted"/>
<dbReference type="GO" id="GO:0008506">
    <property type="term" value="F:sucrose:proton symporter activity"/>
    <property type="evidence" value="ECO:0007669"/>
    <property type="project" value="TreeGrafter"/>
</dbReference>
<comment type="caution">
    <text evidence="8">The sequence shown here is derived from an EMBL/GenBank/DDBJ whole genome shotgun (WGS) entry which is preliminary data.</text>
</comment>
<sequence>MPNASSGDRLSRAQWMGYPKIEGSTETIQMILLTICVAGLQFTWGVEMSYVNVYLLSLGMSKSLLSFVWIAGPLSGLTMQPIIGVLADSSTSKYGRRRPIMLVGSVIVSLGLCIMAWAKDITDIFNFEEQKATTITIVIAVISIFVTDFAVNSVQACCRALIIDTLPPAKQQLGNAWAGRMIAGGHLIGYFLGFLDLVDIFGGCLGDTQLKSLCVISSLSLLATVGVTSAAVSERIQLTRYGEKKKSIWAQVYNVFLRLYQAVRTLPRRVALIFYIQLCSWYGWFLFLFYSSTWVGEVYSKYSVVASEEPNNSDQKSDTVGDIARVGSLSLTVFSLVSLVFSLLLPEILQRLNNISTEDMGNFQGTSSFSRNPITRKLRQGVRLLVRPFQKFILKLSTGDFFIGKVDLTLFWLLSQIIYALASFSMLYVRSVEQATVVVGIFGVCWSITTWAPFSLLAEEVLLIGQKQGSNISNTTSILHPKKYDDSDRSSLHTRGSRAQDIEMISMFNEARGSTDSVAPSINSVRHARSSSIETIELHIAQPEFDEKDQLSPKRKKHYPNLGNDSRTPSRSGSDRLINYSSANPNHHSIYHHHRHSSVTEDDFYSDGTDIISTTGEHSGVYLGLHNVAITVPQLLSTFVSFLVFSTFETPGNNISDATTKDLTENTNGDGGLAIALTMQLGGIAALISLYFLVKLRQES</sequence>
<evidence type="ECO:0000256" key="1">
    <source>
        <dbReference type="ARBA" id="ARBA00004141"/>
    </source>
</evidence>
<dbReference type="EMBL" id="CCBN010000004">
    <property type="protein sequence ID" value="CDO53233.1"/>
    <property type="molecule type" value="Genomic_DNA"/>
</dbReference>
<dbReference type="AlphaFoldDB" id="A0A0J9X7T8"/>
<evidence type="ECO:0000256" key="7">
    <source>
        <dbReference type="SAM" id="Phobius"/>
    </source>
</evidence>
<evidence type="ECO:0000313" key="9">
    <source>
        <dbReference type="Proteomes" id="UP000242525"/>
    </source>
</evidence>
<dbReference type="GO" id="GO:0005886">
    <property type="term" value="C:plasma membrane"/>
    <property type="evidence" value="ECO:0007669"/>
    <property type="project" value="TreeGrafter"/>
</dbReference>
<feature type="transmembrane region" description="Helical" evidence="7">
    <location>
        <begin position="410"/>
        <end position="429"/>
    </location>
</feature>
<evidence type="ECO:0000256" key="5">
    <source>
        <dbReference type="ARBA" id="ARBA00023136"/>
    </source>
</evidence>
<feature type="region of interest" description="Disordered" evidence="6">
    <location>
        <begin position="544"/>
        <end position="578"/>
    </location>
</feature>
<feature type="transmembrane region" description="Helical" evidence="7">
    <location>
        <begin position="435"/>
        <end position="458"/>
    </location>
</feature>
<feature type="transmembrane region" description="Helical" evidence="7">
    <location>
        <begin position="323"/>
        <end position="345"/>
    </location>
</feature>
<reference evidence="8" key="1">
    <citation type="submission" date="2014-03" db="EMBL/GenBank/DDBJ databases">
        <authorList>
            <person name="Casaregola S."/>
        </authorList>
    </citation>
    <scope>NUCLEOTIDE SEQUENCE [LARGE SCALE GENOMIC DNA]</scope>
    <source>
        <strain evidence="8">CLIB 918</strain>
    </source>
</reference>
<evidence type="ECO:0000256" key="3">
    <source>
        <dbReference type="ARBA" id="ARBA00022692"/>
    </source>
</evidence>
<feature type="transmembrane region" description="Helical" evidence="7">
    <location>
        <begin position="28"/>
        <end position="46"/>
    </location>
</feature>
<protein>
    <submittedName>
        <fullName evidence="8">Uncharacterized protein</fullName>
    </submittedName>
</protein>
<keyword evidence="4 7" id="KW-1133">Transmembrane helix</keyword>
<evidence type="ECO:0000256" key="6">
    <source>
        <dbReference type="SAM" id="MobiDB-lite"/>
    </source>
</evidence>
<evidence type="ECO:0000256" key="4">
    <source>
        <dbReference type="ARBA" id="ARBA00022989"/>
    </source>
</evidence>
<feature type="transmembrane region" description="Helical" evidence="7">
    <location>
        <begin position="628"/>
        <end position="648"/>
    </location>
</feature>
<dbReference type="Proteomes" id="UP000242525">
    <property type="component" value="Unassembled WGS sequence"/>
</dbReference>
<comment type="subcellular location">
    <subcellularLocation>
        <location evidence="1">Membrane</location>
        <topology evidence="1">Multi-pass membrane protein</topology>
    </subcellularLocation>
</comment>
<dbReference type="PANTHER" id="PTHR19432:SF76">
    <property type="entry name" value="TRANSPORTER, PUTATIVE (EUROFUNG)-RELATED"/>
    <property type="match status" value="1"/>
</dbReference>
<dbReference type="OrthoDB" id="28755at2759"/>
<dbReference type="InterPro" id="IPR036259">
    <property type="entry name" value="MFS_trans_sf"/>
</dbReference>
<keyword evidence="9" id="KW-1185">Reference proteome</keyword>
<feature type="transmembrane region" description="Helical" evidence="7">
    <location>
        <begin position="99"/>
        <end position="118"/>
    </location>
</feature>
<feature type="transmembrane region" description="Helical" evidence="7">
    <location>
        <begin position="130"/>
        <end position="151"/>
    </location>
</feature>
<dbReference type="SUPFAM" id="SSF103473">
    <property type="entry name" value="MFS general substrate transporter"/>
    <property type="match status" value="1"/>
</dbReference>
<keyword evidence="3 7" id="KW-0812">Transmembrane</keyword>
<dbReference type="PANTHER" id="PTHR19432">
    <property type="entry name" value="SUGAR TRANSPORTER"/>
    <property type="match status" value="1"/>
</dbReference>
<evidence type="ECO:0000313" key="8">
    <source>
        <dbReference type="EMBL" id="CDO53233.1"/>
    </source>
</evidence>
<feature type="compositionally biased region" description="Polar residues" evidence="6">
    <location>
        <begin position="563"/>
        <end position="572"/>
    </location>
</feature>
<keyword evidence="5 7" id="KW-0472">Membrane</keyword>